<evidence type="ECO:0000256" key="2">
    <source>
        <dbReference type="RuleBase" id="RU362039"/>
    </source>
</evidence>
<dbReference type="Gene3D" id="3.60.21.10">
    <property type="match status" value="1"/>
</dbReference>
<sequence length="167" mass="18415">MKVGILADTHDNIHAIKAAVSFFNTQDLKYVIHAGDYVAPFSLKELMNVRAKFFGVFGNNDGERMGLLAVCKNLHEPPYDLILDGKHIIVTHMLESLSKRSIMNTDIIIYAHTHMPEIKPGIPLYLNPGECGGWLNGKNTVAILDLQAIQADIIDLSAIPPIKADRG</sequence>
<reference evidence="4 5" key="1">
    <citation type="journal article" date="2013" name="BMC Microbiol.">
        <title>Identification of the type II cytochrome c maturation pathway in anammox bacteria by comparative genomics.</title>
        <authorList>
            <person name="Ferousi C."/>
            <person name="Speth D.R."/>
            <person name="Reimann J."/>
            <person name="Op den Camp H.J."/>
            <person name="Allen J.W."/>
            <person name="Keltjens J.T."/>
            <person name="Jetten M.S."/>
        </authorList>
    </citation>
    <scope>NUCLEOTIDE SEQUENCE [LARGE SCALE GENOMIC DNA]</scope>
    <source>
        <strain evidence="4">RU1</strain>
    </source>
</reference>
<dbReference type="NCBIfam" id="TIGR00040">
    <property type="entry name" value="yfcE"/>
    <property type="match status" value="1"/>
</dbReference>
<name>A0A0M2UZB7_9BACT</name>
<dbReference type="EC" id="3.1.4.-" evidence="2"/>
<evidence type="ECO:0000256" key="1">
    <source>
        <dbReference type="ARBA" id="ARBA00008950"/>
    </source>
</evidence>
<proteinExistence type="inferred from homology"/>
<dbReference type="InterPro" id="IPR024654">
    <property type="entry name" value="Calcineurin-like_PHP_lpxH"/>
</dbReference>
<dbReference type="Proteomes" id="UP000034954">
    <property type="component" value="Unassembled WGS sequence"/>
</dbReference>
<dbReference type="GO" id="GO:0016787">
    <property type="term" value="F:hydrolase activity"/>
    <property type="evidence" value="ECO:0007669"/>
    <property type="project" value="UniProtKB-UniRule"/>
</dbReference>
<dbReference type="CDD" id="cd00841">
    <property type="entry name" value="MPP_YfcE"/>
    <property type="match status" value="1"/>
</dbReference>
<dbReference type="AlphaFoldDB" id="A0A0M2UZB7"/>
<gene>
    <name evidence="4" type="ORF">BROFUL_00118</name>
</gene>
<comment type="cofactor">
    <cofactor evidence="2">
        <name>a divalent metal cation</name>
        <dbReference type="ChEBI" id="CHEBI:60240"/>
    </cofactor>
</comment>
<dbReference type="SUPFAM" id="SSF56300">
    <property type="entry name" value="Metallo-dependent phosphatases"/>
    <property type="match status" value="1"/>
</dbReference>
<dbReference type="InterPro" id="IPR000979">
    <property type="entry name" value="Phosphodiesterase_MJ0936/Vps29"/>
</dbReference>
<dbReference type="InterPro" id="IPR053193">
    <property type="entry name" value="MetalloPDE_YfcE-like"/>
</dbReference>
<keyword evidence="5" id="KW-1185">Reference proteome</keyword>
<evidence type="ECO:0000313" key="5">
    <source>
        <dbReference type="Proteomes" id="UP000034954"/>
    </source>
</evidence>
<dbReference type="EMBL" id="LAQJ01000015">
    <property type="protein sequence ID" value="KKO21157.1"/>
    <property type="molecule type" value="Genomic_DNA"/>
</dbReference>
<evidence type="ECO:0000259" key="3">
    <source>
        <dbReference type="Pfam" id="PF12850"/>
    </source>
</evidence>
<evidence type="ECO:0000313" key="4">
    <source>
        <dbReference type="EMBL" id="KKO21157.1"/>
    </source>
</evidence>
<dbReference type="PANTHER" id="PTHR43165">
    <property type="entry name" value="METALLOPHOSPHOESTERASE"/>
    <property type="match status" value="1"/>
</dbReference>
<dbReference type="InterPro" id="IPR029052">
    <property type="entry name" value="Metallo-depent_PP-like"/>
</dbReference>
<organism evidence="4 5">
    <name type="scientific">Candidatus Brocadia fulgida</name>
    <dbReference type="NCBI Taxonomy" id="380242"/>
    <lineage>
        <taxon>Bacteria</taxon>
        <taxon>Pseudomonadati</taxon>
        <taxon>Planctomycetota</taxon>
        <taxon>Candidatus Brocadiia</taxon>
        <taxon>Candidatus Brocadiales</taxon>
        <taxon>Candidatus Brocadiaceae</taxon>
        <taxon>Candidatus Brocadia</taxon>
    </lineage>
</organism>
<accession>A0A0M2UZB7</accession>
<protein>
    <recommendedName>
        <fullName evidence="2">Phosphoesterase</fullName>
        <ecNumber evidence="2">3.1.4.-</ecNumber>
    </recommendedName>
</protein>
<comment type="caution">
    <text evidence="4">The sequence shown here is derived from an EMBL/GenBank/DDBJ whole genome shotgun (WGS) entry which is preliminary data.</text>
</comment>
<feature type="domain" description="Calcineurin-like phosphoesterase" evidence="3">
    <location>
        <begin position="1"/>
        <end position="147"/>
    </location>
</feature>
<dbReference type="Pfam" id="PF12850">
    <property type="entry name" value="Metallophos_2"/>
    <property type="match status" value="1"/>
</dbReference>
<comment type="similarity">
    <text evidence="1 2">Belongs to the metallophosphoesterase superfamily. YfcE family.</text>
</comment>
<dbReference type="GO" id="GO:0046872">
    <property type="term" value="F:metal ion binding"/>
    <property type="evidence" value="ECO:0007669"/>
    <property type="project" value="UniProtKB-KW"/>
</dbReference>
<keyword evidence="2" id="KW-0479">Metal-binding</keyword>
<dbReference type="InterPro" id="IPR041802">
    <property type="entry name" value="MPP_YfcE"/>
</dbReference>
<dbReference type="PANTHER" id="PTHR43165:SF1">
    <property type="entry name" value="PHOSPHODIESTERASE MJ0936"/>
    <property type="match status" value="1"/>
</dbReference>